<feature type="region of interest" description="Disordered" evidence="5">
    <location>
        <begin position="1010"/>
        <end position="1056"/>
    </location>
</feature>
<dbReference type="Pfam" id="PF10334">
    <property type="entry name" value="BRE4"/>
    <property type="match status" value="1"/>
</dbReference>
<evidence type="ECO:0008006" key="12">
    <source>
        <dbReference type="Google" id="ProtNLM"/>
    </source>
</evidence>
<dbReference type="Pfam" id="PF13515">
    <property type="entry name" value="FUSC_2"/>
    <property type="match status" value="1"/>
</dbReference>
<dbReference type="PANTHER" id="PTHR37994">
    <property type="entry name" value="ARAE_2_N DOMAIN-CONTAINING PROTEIN-RELATED"/>
    <property type="match status" value="1"/>
</dbReference>
<evidence type="ECO:0000256" key="5">
    <source>
        <dbReference type="SAM" id="MobiDB-lite"/>
    </source>
</evidence>
<name>A0A6A6B5Y7_9PEZI</name>
<dbReference type="RefSeq" id="XP_033394377.1">
    <property type="nucleotide sequence ID" value="XM_033537329.1"/>
</dbReference>
<dbReference type="InterPro" id="IPR018820">
    <property type="entry name" value="BRE4-related_DUF2421"/>
</dbReference>
<dbReference type="AlphaFoldDB" id="A0A6A6B5Y7"/>
<dbReference type="InterPro" id="IPR018823">
    <property type="entry name" value="ArAE_2_N"/>
</dbReference>
<accession>A0A6A6B5Y7</accession>
<feature type="compositionally biased region" description="Basic and acidic residues" evidence="5">
    <location>
        <begin position="404"/>
        <end position="420"/>
    </location>
</feature>
<evidence type="ECO:0000256" key="6">
    <source>
        <dbReference type="SAM" id="Phobius"/>
    </source>
</evidence>
<comment type="subcellular location">
    <subcellularLocation>
        <location evidence="1">Membrane</location>
        <topology evidence="1">Multi-pass membrane protein</topology>
    </subcellularLocation>
</comment>
<evidence type="ECO:0000256" key="3">
    <source>
        <dbReference type="ARBA" id="ARBA00022989"/>
    </source>
</evidence>
<feature type="domain" description="Putative ER transporter 6TM N-terminal" evidence="8">
    <location>
        <begin position="22"/>
        <end position="395"/>
    </location>
</feature>
<reference evidence="10" key="1">
    <citation type="journal article" date="2020" name="Stud. Mycol.">
        <title>101 Dothideomycetes genomes: a test case for predicting lifestyles and emergence of pathogens.</title>
        <authorList>
            <person name="Haridas S."/>
            <person name="Albert R."/>
            <person name="Binder M."/>
            <person name="Bloem J."/>
            <person name="Labutti K."/>
            <person name="Salamov A."/>
            <person name="Andreopoulos B."/>
            <person name="Baker S."/>
            <person name="Barry K."/>
            <person name="Bills G."/>
            <person name="Bluhm B."/>
            <person name="Cannon C."/>
            <person name="Castanera R."/>
            <person name="Culley D."/>
            <person name="Daum C."/>
            <person name="Ezra D."/>
            <person name="Gonzalez J."/>
            <person name="Henrissat B."/>
            <person name="Kuo A."/>
            <person name="Liang C."/>
            <person name="Lipzen A."/>
            <person name="Lutzoni F."/>
            <person name="Magnuson J."/>
            <person name="Mondo S."/>
            <person name="Nolan M."/>
            <person name="Ohm R."/>
            <person name="Pangilinan J."/>
            <person name="Park H.-J."/>
            <person name="Ramirez L."/>
            <person name="Alfaro M."/>
            <person name="Sun H."/>
            <person name="Tritt A."/>
            <person name="Yoshinaga Y."/>
            <person name="Zwiers L.-H."/>
            <person name="Turgeon B."/>
            <person name="Goodwin S."/>
            <person name="Spatafora J."/>
            <person name="Crous P."/>
            <person name="Grigoriev I."/>
        </authorList>
    </citation>
    <scope>NUCLEOTIDE SEQUENCE</scope>
    <source>
        <strain evidence="10">CBS 121167</strain>
    </source>
</reference>
<dbReference type="Proteomes" id="UP000799438">
    <property type="component" value="Unassembled WGS sequence"/>
</dbReference>
<feature type="transmembrane region" description="Helical" evidence="6">
    <location>
        <begin position="53"/>
        <end position="71"/>
    </location>
</feature>
<dbReference type="GeneID" id="54294825"/>
<gene>
    <name evidence="10" type="ORF">K452DRAFT_233796</name>
</gene>
<dbReference type="OrthoDB" id="2274698at2759"/>
<feature type="domain" description="Integral membrane bound transporter" evidence="9">
    <location>
        <begin position="620"/>
        <end position="767"/>
    </location>
</feature>
<sequence length="1056" mass="118826">MKSEKKGFKAKVKKFWAKYGPDLDRSTLILMGKGALPPTICLSIYQNTAVADVYTTLGYLMGIVSILGFAIMPRGKFLQTMILNVISTCFATSLNLLMFYCAVKAREHTEKTPSSAVGSPSPGAQTYTYNSSASAVSGIFLFFQVYFVNTIRAKYQPTLQFPCIIYTIFVVVASIYSPRFATMAAGISFAKRLLETFLTGFAVATGVSLFVYPMTSRKVVFMQMTGYMGALRGALKAHSAYYESLEMKDMFYRVSTGISGDKDRQPEAQNVKKAVAAIQALQGRLQGDLPFAKREIALGYLGPDDIQEMSRLLREIMLPMVGLSSVVDIFERLAEMNGWVQDPDDEEDEEELEFDRKRIVEDWNDIMQTVHEPFQSIIQAMDEGIEHVMLKLKFIKPPKKSKGKGVDDGDVEAKGDRSQPGEDGFAEYLFRMSEEFYQNKELALKEWCKRKGVDIPEDFFRSPSNYDFRDMRREVGENYYQRSQRSLYALLYMEYLLYSTSRAILEFVCFADERVSSGKLSKKRLILPGFKRIKKWCCNFLKEQSNDETDNMMGGDLSGPKAEDVYIGQAYKGVKDPEHLPPQSSIERFGNKVRAIPAFLRSSESAFGFRVACATMCIGIIDFLEHTQTFFVRQRLLWAMIMIAMSMSPTAGQSIFSFTLRIIGTTLAMCTSFIVWYIVDEHTPGVIVFFWLFACCGMYIILKKPRFVIVGMISTVTLTMIIGYELEVRKIGKAVASTNGQPFYPIYLLAPYRLAAVSGGLAVAFIWTFFPFPLSEHSQLRNKLGASLYLLARYYSVVHETFRVRIRGAEGDMALKKSPGRRMQKARFKIYTKQIMLLTNLRTISDFQKWEVPIGGKFPREKYNNLIGCVENIIRYMSLSAYASQTFADPADESETAWSNDFRRLISSVNLTSHEITSLLSLLSASITSGTPLPPYLKAPQPYLLSQRLEQMDKDILSLRHINEPGYAAFAVIQIATRCVIKDLEKLLINVKDLVGELDFSFHTISSLNTPGTSRAPSRVPSRVNLSRPTTGGETTGGETAASDDASESSNTSKED</sequence>
<dbReference type="InterPro" id="IPR049453">
    <property type="entry name" value="Memb_transporter_dom"/>
</dbReference>
<dbReference type="EMBL" id="ML995495">
    <property type="protein sequence ID" value="KAF2138664.1"/>
    <property type="molecule type" value="Genomic_DNA"/>
</dbReference>
<feature type="transmembrane region" description="Helical" evidence="6">
    <location>
        <begin position="662"/>
        <end position="679"/>
    </location>
</feature>
<protein>
    <recommendedName>
        <fullName evidence="12">ER transporter 6TM N-terminal domain-containing protein</fullName>
    </recommendedName>
</protein>
<feature type="transmembrane region" description="Helical" evidence="6">
    <location>
        <begin position="159"/>
        <end position="181"/>
    </location>
</feature>
<feature type="region of interest" description="Disordered" evidence="5">
    <location>
        <begin position="398"/>
        <end position="420"/>
    </location>
</feature>
<evidence type="ECO:0000313" key="11">
    <source>
        <dbReference type="Proteomes" id="UP000799438"/>
    </source>
</evidence>
<evidence type="ECO:0000313" key="10">
    <source>
        <dbReference type="EMBL" id="KAF2138664.1"/>
    </source>
</evidence>
<evidence type="ECO:0000256" key="2">
    <source>
        <dbReference type="ARBA" id="ARBA00022692"/>
    </source>
</evidence>
<evidence type="ECO:0000259" key="8">
    <source>
        <dbReference type="Pfam" id="PF10337"/>
    </source>
</evidence>
<evidence type="ECO:0000259" key="7">
    <source>
        <dbReference type="Pfam" id="PF10334"/>
    </source>
</evidence>
<dbReference type="PANTHER" id="PTHR37994:SF4">
    <property type="entry name" value="ER TRANSPORTER 6TM N-TERMINAL DOMAIN-CONTAINING PROTEIN-RELATED"/>
    <property type="match status" value="1"/>
</dbReference>
<dbReference type="GO" id="GO:0016020">
    <property type="term" value="C:membrane"/>
    <property type="evidence" value="ECO:0007669"/>
    <property type="project" value="UniProtKB-SubCell"/>
</dbReference>
<feature type="transmembrane region" description="Helical" evidence="6">
    <location>
        <begin position="193"/>
        <end position="214"/>
    </location>
</feature>
<feature type="transmembrane region" description="Helical" evidence="6">
    <location>
        <begin position="708"/>
        <end position="726"/>
    </location>
</feature>
<keyword evidence="4 6" id="KW-0472">Membrane</keyword>
<feature type="transmembrane region" description="Helical" evidence="6">
    <location>
        <begin position="77"/>
        <end position="103"/>
    </location>
</feature>
<organism evidence="10 11">
    <name type="scientific">Aplosporella prunicola CBS 121167</name>
    <dbReference type="NCBI Taxonomy" id="1176127"/>
    <lineage>
        <taxon>Eukaryota</taxon>
        <taxon>Fungi</taxon>
        <taxon>Dikarya</taxon>
        <taxon>Ascomycota</taxon>
        <taxon>Pezizomycotina</taxon>
        <taxon>Dothideomycetes</taxon>
        <taxon>Dothideomycetes incertae sedis</taxon>
        <taxon>Botryosphaeriales</taxon>
        <taxon>Aplosporellaceae</taxon>
        <taxon>Aplosporella</taxon>
    </lineage>
</organism>
<feature type="transmembrane region" description="Helical" evidence="6">
    <location>
        <begin position="636"/>
        <end position="656"/>
    </location>
</feature>
<evidence type="ECO:0000256" key="4">
    <source>
        <dbReference type="ARBA" id="ARBA00023136"/>
    </source>
</evidence>
<keyword evidence="3 6" id="KW-1133">Transmembrane helix</keyword>
<dbReference type="Pfam" id="PF10337">
    <property type="entry name" value="ArAE_2_N"/>
    <property type="match status" value="1"/>
</dbReference>
<feature type="domain" description="DUF2421" evidence="7">
    <location>
        <begin position="773"/>
        <end position="997"/>
    </location>
</feature>
<keyword evidence="11" id="KW-1185">Reference proteome</keyword>
<feature type="transmembrane region" description="Helical" evidence="6">
    <location>
        <begin position="686"/>
        <end position="702"/>
    </location>
</feature>
<evidence type="ECO:0000259" key="9">
    <source>
        <dbReference type="Pfam" id="PF13515"/>
    </source>
</evidence>
<feature type="transmembrane region" description="Helical" evidence="6">
    <location>
        <begin position="607"/>
        <end position="624"/>
    </location>
</feature>
<feature type="transmembrane region" description="Helical" evidence="6">
    <location>
        <begin position="127"/>
        <end position="147"/>
    </location>
</feature>
<evidence type="ECO:0000256" key="1">
    <source>
        <dbReference type="ARBA" id="ARBA00004141"/>
    </source>
</evidence>
<keyword evidence="2 6" id="KW-0812">Transmembrane</keyword>
<feature type="compositionally biased region" description="Low complexity" evidence="5">
    <location>
        <begin position="1030"/>
        <end position="1056"/>
    </location>
</feature>
<feature type="transmembrane region" description="Helical" evidence="6">
    <location>
        <begin position="746"/>
        <end position="770"/>
    </location>
</feature>
<proteinExistence type="predicted"/>